<dbReference type="Proteomes" id="UP000051497">
    <property type="component" value="Unassembled WGS sequence"/>
</dbReference>
<comment type="caution">
    <text evidence="3">The sequence shown here is derived from an EMBL/GenBank/DDBJ whole genome shotgun (WGS) entry which is preliminary data.</text>
</comment>
<keyword evidence="1" id="KW-1133">Transmembrane helix</keyword>
<evidence type="ECO:0000256" key="1">
    <source>
        <dbReference type="SAM" id="Phobius"/>
    </source>
</evidence>
<reference evidence="3" key="1">
    <citation type="submission" date="2015-09" db="EMBL/GenBank/DDBJ databases">
        <title>Draft Genome Sequences of Two Novel Amoeba-resistant Intranuclear Bacteria, Candidatus Berkiella cookevillensis and Candidatus Berkiella aquae.</title>
        <authorList>
            <person name="Mehari Y.T."/>
            <person name="Arivett B.A."/>
            <person name="Farone A.L."/>
            <person name="Gunderson J.H."/>
            <person name="Farone M.B."/>
        </authorList>
    </citation>
    <scope>NUCLEOTIDE SEQUENCE [LARGE SCALE GENOMIC DNA]</scope>
    <source>
        <strain evidence="3">HT99</strain>
    </source>
</reference>
<dbReference type="STRING" id="295108.HT99x_02930"/>
<keyword evidence="5" id="KW-1185">Reference proteome</keyword>
<evidence type="ECO:0000313" key="5">
    <source>
        <dbReference type="Proteomes" id="UP000051497"/>
    </source>
</evidence>
<evidence type="ECO:0000313" key="3">
    <source>
        <dbReference type="EMBL" id="KRG18644.1"/>
    </source>
</evidence>
<dbReference type="EMBL" id="LKAJ01000019">
    <property type="protein sequence ID" value="KRG18644.1"/>
    <property type="molecule type" value="Genomic_DNA"/>
</dbReference>
<reference evidence="4" key="3">
    <citation type="submission" date="2021-06" db="EMBL/GenBank/DDBJ databases">
        <title>Genomic Description and Analysis of Intracellular Bacteria, Candidatus Berkiella cookevillensis and Candidatus Berkiella aquae.</title>
        <authorList>
            <person name="Kidane D.T."/>
            <person name="Mehari Y.T."/>
            <person name="Rice F.C."/>
            <person name="Arivett B.A."/>
            <person name="Farone A.L."/>
            <person name="Berk S.G."/>
            <person name="Farone M.B."/>
        </authorList>
    </citation>
    <scope>NUCLEOTIDE SEQUENCE</scope>
    <source>
        <strain evidence="4">HT99</strain>
    </source>
</reference>
<feature type="domain" description="DUF4178" evidence="2">
    <location>
        <begin position="74"/>
        <end position="206"/>
    </location>
</feature>
<sequence>MAGKYLHPDHKATPPQVEQLTCVKCGGALTLRAKGYTTTLVCPYCAALYNVTVNGLEIEGLSANKSNVTPYIPLGTRGKLHGATWEVIGFMQRRSPMTTWQEYLLFNPYKGFRWLTECLGHWNYVVTLHDVPKKNIIGNKLTYLDLTYQYYARYNAVVTYVVGEFYWRVKANDACQIEDYVCAPNILTQEKGADEQNWSLAEYIEPETIKTAFNLDANLPAKVGATINQPFKRKQELSAMVSVGVIGTIILAVFTFILIAANHEKTLSTGEFSAISNQVLSQSTPILPYNATTANSEPVSPNNQTPVNTETVSPTFEITDNKAFLHFYLYAPVNNSWVDLDAKLINEETGKSVYFESGVEYYHGYDEGYWSEGSTTNSMTFSALPKGKYHLVFNATTNAYGSLPVKYSLKQGGINGGSFFFTIFLMLLPSVVGLGYYFYFEYKRRIS</sequence>
<dbReference type="RefSeq" id="WP_075067522.1">
    <property type="nucleotide sequence ID" value="NZ_LKAJ02000001.1"/>
</dbReference>
<dbReference type="EMBL" id="LKAJ02000001">
    <property type="protein sequence ID" value="MCS5709952.1"/>
    <property type="molecule type" value="Genomic_DNA"/>
</dbReference>
<dbReference type="AlphaFoldDB" id="A0A0Q9YPE8"/>
<evidence type="ECO:0000259" key="2">
    <source>
        <dbReference type="Pfam" id="PF13785"/>
    </source>
</evidence>
<gene>
    <name evidence="4" type="ORF">HT99x_000780</name>
    <name evidence="3" type="ORF">HT99x_02930</name>
</gene>
<feature type="transmembrane region" description="Helical" evidence="1">
    <location>
        <begin position="237"/>
        <end position="261"/>
    </location>
</feature>
<evidence type="ECO:0000313" key="4">
    <source>
        <dbReference type="EMBL" id="MCS5709952.1"/>
    </source>
</evidence>
<dbReference type="Pfam" id="PF13785">
    <property type="entry name" value="DUF4178"/>
    <property type="match status" value="1"/>
</dbReference>
<reference evidence="4" key="2">
    <citation type="journal article" date="2016" name="Genome Announc.">
        <title>Draft Genome Sequences of Two Novel Amoeba-Resistant Intranuclear Bacteria, 'Candidatus Berkiella cookevillensis' and 'Candidatus Berkiella aquae'.</title>
        <authorList>
            <person name="Mehari Y.T."/>
            <person name="Arivett B.A."/>
            <person name="Farone A.L."/>
            <person name="Gunderson J.H."/>
            <person name="Farone M.B."/>
        </authorList>
    </citation>
    <scope>NUCLEOTIDE SEQUENCE</scope>
    <source>
        <strain evidence="4">HT99</strain>
    </source>
</reference>
<organism evidence="3">
    <name type="scientific">Candidatus Berkiella aquae</name>
    <dbReference type="NCBI Taxonomy" id="295108"/>
    <lineage>
        <taxon>Bacteria</taxon>
        <taxon>Pseudomonadati</taxon>
        <taxon>Pseudomonadota</taxon>
        <taxon>Gammaproteobacteria</taxon>
        <taxon>Candidatus Berkiellales</taxon>
        <taxon>Candidatus Berkiellaceae</taxon>
        <taxon>Candidatus Berkiella</taxon>
    </lineage>
</organism>
<feature type="transmembrane region" description="Helical" evidence="1">
    <location>
        <begin position="419"/>
        <end position="439"/>
    </location>
</feature>
<name>A0A0Q9YPE8_9GAMM</name>
<dbReference type="OrthoDB" id="228033at2"/>
<accession>A0A0Q9YPE8</accession>
<keyword evidence="1" id="KW-0812">Transmembrane</keyword>
<proteinExistence type="predicted"/>
<keyword evidence="1" id="KW-0472">Membrane</keyword>
<protein>
    <submittedName>
        <fullName evidence="4">DUF4178 domain-containing protein</fullName>
    </submittedName>
</protein>
<dbReference type="PATRIC" id="fig|1590043.3.peg.2979"/>
<dbReference type="InterPro" id="IPR025235">
    <property type="entry name" value="DUF4178"/>
</dbReference>